<organism evidence="7 8">
    <name type="scientific">Cytobacillus spartinae</name>
    <dbReference type="NCBI Taxonomy" id="3299023"/>
    <lineage>
        <taxon>Bacteria</taxon>
        <taxon>Bacillati</taxon>
        <taxon>Bacillota</taxon>
        <taxon>Bacilli</taxon>
        <taxon>Bacillales</taxon>
        <taxon>Bacillaceae</taxon>
        <taxon>Cytobacillus</taxon>
    </lineage>
</organism>
<protein>
    <submittedName>
        <fullName evidence="7">Cryptochrome/photolyase family protein</fullName>
        <ecNumber evidence="7">4.1.99.3</ecNumber>
    </submittedName>
</protein>
<dbReference type="PRINTS" id="PR00147">
    <property type="entry name" value="DNAPHOTLYASE"/>
</dbReference>
<dbReference type="Gene3D" id="1.10.579.10">
    <property type="entry name" value="DNA Cyclobutane Dipyrimidine Photolyase, subunit A, domain 3"/>
    <property type="match status" value="1"/>
</dbReference>
<keyword evidence="8" id="KW-1185">Reference proteome</keyword>
<dbReference type="Pfam" id="PF00875">
    <property type="entry name" value="DNA_photolyase"/>
    <property type="match status" value="1"/>
</dbReference>
<evidence type="ECO:0000256" key="5">
    <source>
        <dbReference type="RuleBase" id="RU004182"/>
    </source>
</evidence>
<gene>
    <name evidence="7" type="ORF">ACFYKX_08490</name>
</gene>
<dbReference type="RefSeq" id="WP_389360039.1">
    <property type="nucleotide sequence ID" value="NZ_JBIACK010000003.1"/>
</dbReference>
<dbReference type="InterPro" id="IPR036134">
    <property type="entry name" value="Crypto/Photolyase_FAD-like_sf"/>
</dbReference>
<dbReference type="GO" id="GO:0003904">
    <property type="term" value="F:deoxyribodipyrimidine photo-lyase activity"/>
    <property type="evidence" value="ECO:0007669"/>
    <property type="project" value="UniProtKB-EC"/>
</dbReference>
<dbReference type="PROSITE" id="PS51645">
    <property type="entry name" value="PHR_CRY_ALPHA_BETA"/>
    <property type="match status" value="1"/>
</dbReference>
<dbReference type="InterPro" id="IPR014729">
    <property type="entry name" value="Rossmann-like_a/b/a_fold"/>
</dbReference>
<evidence type="ECO:0000256" key="2">
    <source>
        <dbReference type="ARBA" id="ARBA00022630"/>
    </source>
</evidence>
<dbReference type="InterPro" id="IPR002081">
    <property type="entry name" value="Cryptochrome/DNA_photolyase_1"/>
</dbReference>
<dbReference type="Proteomes" id="UP001601059">
    <property type="component" value="Unassembled WGS sequence"/>
</dbReference>
<dbReference type="SUPFAM" id="SSF48173">
    <property type="entry name" value="Cryptochrome/photolyase FAD-binding domain"/>
    <property type="match status" value="1"/>
</dbReference>
<dbReference type="SUPFAM" id="SSF52425">
    <property type="entry name" value="Cryptochrome/photolyase, N-terminal domain"/>
    <property type="match status" value="1"/>
</dbReference>
<dbReference type="Gene3D" id="1.25.40.80">
    <property type="match status" value="1"/>
</dbReference>
<evidence type="ECO:0000259" key="6">
    <source>
        <dbReference type="PROSITE" id="PS51645"/>
    </source>
</evidence>
<evidence type="ECO:0000313" key="8">
    <source>
        <dbReference type="Proteomes" id="UP001601059"/>
    </source>
</evidence>
<keyword evidence="2 5" id="KW-0285">Flavoprotein</keyword>
<dbReference type="PANTHER" id="PTHR11455:SF9">
    <property type="entry name" value="CRYPTOCHROME CIRCADIAN CLOCK 5 ISOFORM X1"/>
    <property type="match status" value="1"/>
</dbReference>
<proteinExistence type="inferred from homology"/>
<dbReference type="PROSITE" id="PS00394">
    <property type="entry name" value="DNA_PHOTOLYASES_1_1"/>
    <property type="match status" value="1"/>
</dbReference>
<feature type="domain" description="Photolyase/cryptochrome alpha/beta" evidence="6">
    <location>
        <begin position="2"/>
        <end position="130"/>
    </location>
</feature>
<dbReference type="EC" id="4.1.99.3" evidence="7"/>
<evidence type="ECO:0000256" key="4">
    <source>
        <dbReference type="ARBA" id="ARBA00022991"/>
    </source>
</evidence>
<dbReference type="PANTHER" id="PTHR11455">
    <property type="entry name" value="CRYPTOCHROME"/>
    <property type="match status" value="1"/>
</dbReference>
<comment type="similarity">
    <text evidence="5">Belongs to the DNA photolyase family.</text>
</comment>
<dbReference type="InterPro" id="IPR018394">
    <property type="entry name" value="DNA_photolyase_1_CS_C"/>
</dbReference>
<sequence>MQKTIVWFRKDLRLHDHQALWEASQNGSVIPIFIWPHEEHHLLSGEASLWWLHHSLLALQEEFKEHYGVDLIIRKGNSLDILIEVMEDTGANALYFNERYEPFAIKRDHYVIESLNKIGVDIRTFHSNLLYNPFTIANLSGDPYKVFTPFWKRCLNESISRPLPRPSLLNGIDKVVSTIEVAELGLLPTIRWDEKLHCYWQPGEKGAISVWELFIQKDLHSYKTGRDYPSLQAGSRLSPHLAWGEISPRAMWYSLEMEQSHIPMNEQIEAYKRQLIWREFGYYQLVHFPTISKAPLRPAFEHFPWDENQDNLLKWQKGETGYPLVDAGMRELWETGTMHNRVRMVVASFLVKHLLIPWTYGAKWFQHTLVDFDLANNSMGWQWVTGSGLDSAPYFRIFNPITQGEKFDRDGEYIRKWVPELTKLPNPYIHRPWTAPSELLKSVGIKLNETYPLPIIDHDFARKRALAAYDKIK</sequence>
<dbReference type="InterPro" id="IPR006050">
    <property type="entry name" value="DNA_photolyase_N"/>
</dbReference>
<dbReference type="EMBL" id="JBIACK010000003">
    <property type="protein sequence ID" value="MFE8700648.1"/>
    <property type="molecule type" value="Genomic_DNA"/>
</dbReference>
<evidence type="ECO:0000256" key="1">
    <source>
        <dbReference type="ARBA" id="ARBA00001974"/>
    </source>
</evidence>
<keyword evidence="3 5" id="KW-0274">FAD</keyword>
<comment type="caution">
    <text evidence="7">The sequence shown here is derived from an EMBL/GenBank/DDBJ whole genome shotgun (WGS) entry which is preliminary data.</text>
</comment>
<keyword evidence="4 5" id="KW-0157">Chromophore</keyword>
<keyword evidence="7" id="KW-0456">Lyase</keyword>
<reference evidence="7 8" key="1">
    <citation type="submission" date="2024-08" db="EMBL/GenBank/DDBJ databases">
        <title>Two novel Cytobacillus novel species.</title>
        <authorList>
            <person name="Liu G."/>
        </authorList>
    </citation>
    <scope>NUCLEOTIDE SEQUENCE [LARGE SCALE GENOMIC DNA]</scope>
    <source>
        <strain evidence="7 8">FJAT-54145</strain>
    </source>
</reference>
<name>A0ABW6K8W4_9BACI</name>
<dbReference type="InterPro" id="IPR036155">
    <property type="entry name" value="Crypto/Photolyase_N_sf"/>
</dbReference>
<evidence type="ECO:0000313" key="7">
    <source>
        <dbReference type="EMBL" id="MFE8700648.1"/>
    </source>
</evidence>
<dbReference type="Gene3D" id="3.40.50.620">
    <property type="entry name" value="HUPs"/>
    <property type="match status" value="1"/>
</dbReference>
<dbReference type="InterPro" id="IPR005101">
    <property type="entry name" value="Cryptochr/Photolyase_FAD-bd"/>
</dbReference>
<evidence type="ECO:0000256" key="3">
    <source>
        <dbReference type="ARBA" id="ARBA00022827"/>
    </source>
</evidence>
<comment type="cofactor">
    <cofactor evidence="1">
        <name>FAD</name>
        <dbReference type="ChEBI" id="CHEBI:57692"/>
    </cofactor>
</comment>
<accession>A0ABW6K8W4</accession>
<dbReference type="Pfam" id="PF03441">
    <property type="entry name" value="FAD_binding_7"/>
    <property type="match status" value="1"/>
</dbReference>